<organism evidence="1 2">
    <name type="scientific">Canavalia gladiata</name>
    <name type="common">Sword bean</name>
    <name type="synonym">Dolichos gladiatus</name>
    <dbReference type="NCBI Taxonomy" id="3824"/>
    <lineage>
        <taxon>Eukaryota</taxon>
        <taxon>Viridiplantae</taxon>
        <taxon>Streptophyta</taxon>
        <taxon>Embryophyta</taxon>
        <taxon>Tracheophyta</taxon>
        <taxon>Spermatophyta</taxon>
        <taxon>Magnoliopsida</taxon>
        <taxon>eudicotyledons</taxon>
        <taxon>Gunneridae</taxon>
        <taxon>Pentapetalae</taxon>
        <taxon>rosids</taxon>
        <taxon>fabids</taxon>
        <taxon>Fabales</taxon>
        <taxon>Fabaceae</taxon>
        <taxon>Papilionoideae</taxon>
        <taxon>50 kb inversion clade</taxon>
        <taxon>NPAAA clade</taxon>
        <taxon>indigoferoid/millettioid clade</taxon>
        <taxon>Phaseoleae</taxon>
        <taxon>Canavalia</taxon>
    </lineage>
</organism>
<dbReference type="Proteomes" id="UP001367508">
    <property type="component" value="Unassembled WGS sequence"/>
</dbReference>
<reference evidence="1 2" key="1">
    <citation type="submission" date="2024-01" db="EMBL/GenBank/DDBJ databases">
        <title>The genomes of 5 underutilized Papilionoideae crops provide insights into root nodulation and disease resistanc.</title>
        <authorList>
            <person name="Jiang F."/>
        </authorList>
    </citation>
    <scope>NUCLEOTIDE SEQUENCE [LARGE SCALE GENOMIC DNA]</scope>
    <source>
        <strain evidence="1">LVBAO_FW01</strain>
        <tissue evidence="1">Leaves</tissue>
    </source>
</reference>
<comment type="caution">
    <text evidence="1">The sequence shown here is derived from an EMBL/GenBank/DDBJ whole genome shotgun (WGS) entry which is preliminary data.</text>
</comment>
<dbReference type="EMBL" id="JAYMYQ010000004">
    <property type="protein sequence ID" value="KAK7338646.1"/>
    <property type="molecule type" value="Genomic_DNA"/>
</dbReference>
<dbReference type="AlphaFoldDB" id="A0AAN9QL80"/>
<protein>
    <submittedName>
        <fullName evidence="1">Uncharacterized protein</fullName>
    </submittedName>
</protein>
<keyword evidence="2" id="KW-1185">Reference proteome</keyword>
<name>A0AAN9QL80_CANGL</name>
<evidence type="ECO:0000313" key="1">
    <source>
        <dbReference type="EMBL" id="KAK7338646.1"/>
    </source>
</evidence>
<accession>A0AAN9QL80</accession>
<gene>
    <name evidence="1" type="ORF">VNO77_19268</name>
</gene>
<evidence type="ECO:0000313" key="2">
    <source>
        <dbReference type="Proteomes" id="UP001367508"/>
    </source>
</evidence>
<proteinExistence type="predicted"/>
<sequence>MLPTPLLIIQQIRPDLTHFIASHSHANYAVNKLLYRGYVNGEDDIYAFRDLDLQLMDPTYVHLEQLYLISVGRGFFFEINVPLPKQLLKPFSLIGSLNLFPLPFREQIFGNHALPSDEGAAYGMDIASSFVAIGPTDKTAKLLDLQKISTPLHTFDCRKGKAVCLHGKIAIRFTLSENLDARLGGKNFCMA</sequence>